<dbReference type="EMBL" id="CP001087">
    <property type="protein sequence ID" value="ACN16532.1"/>
    <property type="molecule type" value="Genomic_DNA"/>
</dbReference>
<evidence type="ECO:0000256" key="3">
    <source>
        <dbReference type="ARBA" id="ARBA00022692"/>
    </source>
</evidence>
<dbReference type="GO" id="GO:0005886">
    <property type="term" value="C:plasma membrane"/>
    <property type="evidence" value="ECO:0007669"/>
    <property type="project" value="UniProtKB-SubCell"/>
</dbReference>
<dbReference type="Pfam" id="PF07690">
    <property type="entry name" value="MFS_1"/>
    <property type="match status" value="1"/>
</dbReference>
<feature type="transmembrane region" description="Helical" evidence="6">
    <location>
        <begin position="115"/>
        <end position="139"/>
    </location>
</feature>
<evidence type="ECO:0000313" key="9">
    <source>
        <dbReference type="Proteomes" id="UP000000442"/>
    </source>
</evidence>
<dbReference type="GO" id="GO:0022857">
    <property type="term" value="F:transmembrane transporter activity"/>
    <property type="evidence" value="ECO:0007669"/>
    <property type="project" value="InterPro"/>
</dbReference>
<protein>
    <submittedName>
        <fullName evidence="8">NarK</fullName>
    </submittedName>
</protein>
<feature type="transmembrane region" description="Helical" evidence="6">
    <location>
        <begin position="177"/>
        <end position="194"/>
    </location>
</feature>
<dbReference type="RefSeq" id="WP_015905285.1">
    <property type="nucleotide sequence ID" value="NC_012108.1"/>
</dbReference>
<keyword evidence="4 6" id="KW-1133">Transmembrane helix</keyword>
<dbReference type="InterPro" id="IPR050189">
    <property type="entry name" value="MFS_Efflux_Transporters"/>
</dbReference>
<evidence type="ECO:0000259" key="7">
    <source>
        <dbReference type="PROSITE" id="PS50850"/>
    </source>
</evidence>
<evidence type="ECO:0000256" key="2">
    <source>
        <dbReference type="ARBA" id="ARBA00022475"/>
    </source>
</evidence>
<feature type="transmembrane region" description="Helical" evidence="6">
    <location>
        <begin position="342"/>
        <end position="365"/>
    </location>
</feature>
<gene>
    <name evidence="8" type="primary">narK</name>
    <name evidence="8" type="ordered locus">HRM2_34570</name>
</gene>
<dbReference type="PANTHER" id="PTHR43124">
    <property type="entry name" value="PURINE EFFLUX PUMP PBUE"/>
    <property type="match status" value="1"/>
</dbReference>
<keyword evidence="3 6" id="KW-0812">Transmembrane</keyword>
<name>C0Q927_DESAH</name>
<comment type="subcellular location">
    <subcellularLocation>
        <location evidence="1">Cell membrane</location>
        <topology evidence="1">Multi-pass membrane protein</topology>
    </subcellularLocation>
</comment>
<dbReference type="STRING" id="177437.HRM2_34570"/>
<dbReference type="eggNOG" id="COG2814">
    <property type="taxonomic scope" value="Bacteria"/>
</dbReference>
<keyword evidence="2" id="KW-1003">Cell membrane</keyword>
<dbReference type="OrthoDB" id="5469886at2"/>
<feature type="transmembrane region" description="Helical" evidence="6">
    <location>
        <begin position="219"/>
        <end position="246"/>
    </location>
</feature>
<dbReference type="AlphaFoldDB" id="C0Q927"/>
<dbReference type="SUPFAM" id="SSF103473">
    <property type="entry name" value="MFS general substrate transporter"/>
    <property type="match status" value="1"/>
</dbReference>
<feature type="transmembrane region" description="Helical" evidence="6">
    <location>
        <begin position="21"/>
        <end position="38"/>
    </location>
</feature>
<evidence type="ECO:0000313" key="8">
    <source>
        <dbReference type="EMBL" id="ACN16532.1"/>
    </source>
</evidence>
<feature type="transmembrane region" description="Helical" evidence="6">
    <location>
        <begin position="309"/>
        <end position="330"/>
    </location>
</feature>
<feature type="transmembrane region" description="Helical" evidence="6">
    <location>
        <begin position="284"/>
        <end position="303"/>
    </location>
</feature>
<dbReference type="Gene3D" id="1.20.1250.20">
    <property type="entry name" value="MFS general substrate transporter like domains"/>
    <property type="match status" value="2"/>
</dbReference>
<accession>C0Q927</accession>
<dbReference type="HOGENOM" id="CLU_692091_0_0_7"/>
<evidence type="ECO:0000256" key="4">
    <source>
        <dbReference type="ARBA" id="ARBA00022989"/>
    </source>
</evidence>
<dbReference type="InterPro" id="IPR011701">
    <property type="entry name" value="MFS"/>
</dbReference>
<evidence type="ECO:0000256" key="1">
    <source>
        <dbReference type="ARBA" id="ARBA00004651"/>
    </source>
</evidence>
<evidence type="ECO:0000256" key="6">
    <source>
        <dbReference type="SAM" id="Phobius"/>
    </source>
</evidence>
<feature type="transmembrane region" description="Helical" evidence="6">
    <location>
        <begin position="371"/>
        <end position="392"/>
    </location>
</feature>
<dbReference type="InterPro" id="IPR020846">
    <property type="entry name" value="MFS_dom"/>
</dbReference>
<feature type="transmembrane region" description="Helical" evidence="6">
    <location>
        <begin position="58"/>
        <end position="78"/>
    </location>
</feature>
<proteinExistence type="predicted"/>
<reference evidence="8 9" key="1">
    <citation type="journal article" date="2009" name="Environ. Microbiol.">
        <title>Genome sequence of Desulfobacterium autotrophicum HRM2, a marine sulfate reducer oxidizing organic carbon completely to carbon dioxide.</title>
        <authorList>
            <person name="Strittmatter A.W."/>
            <person name="Liesegang H."/>
            <person name="Rabus R."/>
            <person name="Decker I."/>
            <person name="Amann J."/>
            <person name="Andres S."/>
            <person name="Henne A."/>
            <person name="Fricke W.F."/>
            <person name="Martinez-Arias R."/>
            <person name="Bartels D."/>
            <person name="Goesmann A."/>
            <person name="Krause L."/>
            <person name="Puehler A."/>
            <person name="Klenk H.P."/>
            <person name="Richter M."/>
            <person name="Schuler M."/>
            <person name="Gloeckner F.O."/>
            <person name="Meyerdierks A."/>
            <person name="Gottschalk G."/>
            <person name="Amann R."/>
        </authorList>
    </citation>
    <scope>NUCLEOTIDE SEQUENCE [LARGE SCALE GENOMIC DNA]</scope>
    <source>
        <strain evidence="9">ATCC 43914 / DSM 3382 / HRM2</strain>
    </source>
</reference>
<dbReference type="KEGG" id="dat:HRM2_34570"/>
<sequence>MKNDIYPTDDQQKPFRRHLGAIVFLAAIFFLNFIARVIPAPLLPSIEKDMQISHSVAGSFFLFISAGYFISLAGSGFVSSRLTHRKTIILSCEAVGLALLCISVSQNLWTIRPALTLLGLAAGLYLPSGIASITHIIDSKHWGKALAIHELAPNSGFMLAPILAEIISIWFSWRGVLAVLGVSSLCLGIAYAHWGRGGRFAGQSPDLHSMRRLGAEPGFWIMMLLFSLAIGSTMGIYTMLPLYLVVERGIDQGWANTLVGLSRISSLGMAFLSGFVSDRFGTRMTMIWVFFLTGVTTLALGMATGDWVIMFVFLQPMVAVCFFPPGFAALSAIGPPETRNVAVSMTIPLAFFIGGGIFPALIGFLGDMGKFPLGMELTGGLILCGTGVAYFLKLPAR</sequence>
<evidence type="ECO:0000256" key="5">
    <source>
        <dbReference type="ARBA" id="ARBA00023136"/>
    </source>
</evidence>
<feature type="transmembrane region" description="Helical" evidence="6">
    <location>
        <begin position="258"/>
        <end position="277"/>
    </location>
</feature>
<dbReference type="PANTHER" id="PTHR43124:SF3">
    <property type="entry name" value="CHLORAMPHENICOL EFFLUX PUMP RV0191"/>
    <property type="match status" value="1"/>
</dbReference>
<keyword evidence="9" id="KW-1185">Reference proteome</keyword>
<dbReference type="InterPro" id="IPR036259">
    <property type="entry name" value="MFS_trans_sf"/>
</dbReference>
<dbReference type="PROSITE" id="PS50850">
    <property type="entry name" value="MFS"/>
    <property type="match status" value="1"/>
</dbReference>
<organism evidence="8 9">
    <name type="scientific">Desulforapulum autotrophicum (strain ATCC 43914 / DSM 3382 / VKM B-1955 / HRM2)</name>
    <name type="common">Desulfobacterium autotrophicum</name>
    <dbReference type="NCBI Taxonomy" id="177437"/>
    <lineage>
        <taxon>Bacteria</taxon>
        <taxon>Pseudomonadati</taxon>
        <taxon>Thermodesulfobacteriota</taxon>
        <taxon>Desulfobacteria</taxon>
        <taxon>Desulfobacterales</taxon>
        <taxon>Desulfobacteraceae</taxon>
        <taxon>Desulforapulum</taxon>
    </lineage>
</organism>
<feature type="domain" description="Major facilitator superfamily (MFS) profile" evidence="7">
    <location>
        <begin position="21"/>
        <end position="397"/>
    </location>
</feature>
<keyword evidence="5 6" id="KW-0472">Membrane</keyword>
<dbReference type="Proteomes" id="UP000000442">
    <property type="component" value="Chromosome"/>
</dbReference>